<dbReference type="EMBL" id="VSSB01000001">
    <property type="protein sequence ID" value="TYL53164.1"/>
    <property type="molecule type" value="Genomic_DNA"/>
</dbReference>
<evidence type="ECO:0000259" key="2">
    <source>
        <dbReference type="Pfam" id="PF14355"/>
    </source>
</evidence>
<dbReference type="RefSeq" id="WP_148732634.1">
    <property type="nucleotide sequence ID" value="NZ_VSSB01000001.1"/>
</dbReference>
<feature type="domain" description="Abortive infection protein-like C-terminal" evidence="2">
    <location>
        <begin position="221"/>
        <end position="268"/>
    </location>
</feature>
<accession>A0A5S4V200</accession>
<dbReference type="AlphaFoldDB" id="A0A5S4V200"/>
<dbReference type="InterPro" id="IPR026001">
    <property type="entry name" value="Abi-like_C"/>
</dbReference>
<reference evidence="3 4" key="1">
    <citation type="submission" date="2019-08" db="EMBL/GenBank/DDBJ databases">
        <authorList>
            <person name="Hu J."/>
        </authorList>
    </citation>
    <scope>NUCLEOTIDE SEQUENCE [LARGE SCALE GENOMIC DNA]</scope>
    <source>
        <strain evidence="3 4">NEAU-184</strain>
    </source>
</reference>
<feature type="compositionally biased region" description="Gly residues" evidence="1">
    <location>
        <begin position="39"/>
        <end position="51"/>
    </location>
</feature>
<keyword evidence="4" id="KW-1185">Reference proteome</keyword>
<evidence type="ECO:0000256" key="1">
    <source>
        <dbReference type="SAM" id="MobiDB-lite"/>
    </source>
</evidence>
<gene>
    <name evidence="3" type="ORF">FYC51_05545</name>
</gene>
<protein>
    <submittedName>
        <fullName evidence="3">Abortive infection family protein</fullName>
    </submittedName>
</protein>
<evidence type="ECO:0000313" key="4">
    <source>
        <dbReference type="Proteomes" id="UP000325243"/>
    </source>
</evidence>
<dbReference type="Pfam" id="PF14355">
    <property type="entry name" value="Abi_C"/>
    <property type="match status" value="1"/>
</dbReference>
<feature type="region of interest" description="Disordered" evidence="1">
    <location>
        <begin position="233"/>
        <end position="253"/>
    </location>
</feature>
<name>A0A5S4V200_9MICO</name>
<dbReference type="Proteomes" id="UP000325243">
    <property type="component" value="Unassembled WGS sequence"/>
</dbReference>
<proteinExistence type="predicted"/>
<sequence>MDLIELGAVVADFFEDGKGPSHDQLDQAFRRTELSDGDPGPGGRARGGGPVGKVKRVRAVFVFATDHNPAGGLQLAKQLVALLRADGAFSASRESFAGDGKVLRLREAFDRLGFTLDSNGALRPKVIDNLAGTELTDALRSYVDRINLNPDDAPLQLGAGKDLDEAAARHVLEQMTGSYPVGGRGANFPYTLTQAFTVIGYAVPPVVDLDPDPHRAVQQCLFLLAVEANRLRNDAGTGHGRPSGPRRTQPLTPDEARLVARATALVAGALLDAL</sequence>
<feature type="region of interest" description="Disordered" evidence="1">
    <location>
        <begin position="32"/>
        <end position="51"/>
    </location>
</feature>
<organism evidence="3 4">
    <name type="scientific">Agromyces mariniharenae</name>
    <dbReference type="NCBI Taxonomy" id="2604423"/>
    <lineage>
        <taxon>Bacteria</taxon>
        <taxon>Bacillati</taxon>
        <taxon>Actinomycetota</taxon>
        <taxon>Actinomycetes</taxon>
        <taxon>Micrococcales</taxon>
        <taxon>Microbacteriaceae</taxon>
        <taxon>Agromyces</taxon>
    </lineage>
</organism>
<evidence type="ECO:0000313" key="3">
    <source>
        <dbReference type="EMBL" id="TYL53164.1"/>
    </source>
</evidence>
<comment type="caution">
    <text evidence="3">The sequence shown here is derived from an EMBL/GenBank/DDBJ whole genome shotgun (WGS) entry which is preliminary data.</text>
</comment>